<keyword evidence="13" id="KW-1185">Reference proteome</keyword>
<comment type="similarity">
    <text evidence="1">Belongs to the glycosyl hydrolase 2 family.</text>
</comment>
<evidence type="ECO:0000259" key="8">
    <source>
        <dbReference type="Pfam" id="PF18565"/>
    </source>
</evidence>
<dbReference type="Pfam" id="PF22666">
    <property type="entry name" value="Glyco_hydro_2_N2"/>
    <property type="match status" value="1"/>
</dbReference>
<organism evidence="11 12">
    <name type="scientific">Caulobacter flavus</name>
    <dbReference type="NCBI Taxonomy" id="1679497"/>
    <lineage>
        <taxon>Bacteria</taxon>
        <taxon>Pseudomonadati</taxon>
        <taxon>Pseudomonadota</taxon>
        <taxon>Alphaproteobacteria</taxon>
        <taxon>Caulobacterales</taxon>
        <taxon>Caulobacteraceae</taxon>
        <taxon>Caulobacter</taxon>
    </lineage>
</organism>
<dbReference type="InterPro" id="IPR006103">
    <property type="entry name" value="Glyco_hydro_2_cat"/>
</dbReference>
<reference evidence="10 13" key="2">
    <citation type="submission" date="2018-01" db="EMBL/GenBank/DDBJ databases">
        <title>Complete genome sequence of Caulobacter flavus RHGG3.</title>
        <authorList>
            <person name="Yang E."/>
        </authorList>
    </citation>
    <scope>NUCLEOTIDE SEQUENCE [LARGE SCALE GENOMIC DNA]</scope>
    <source>
        <strain evidence="10 13">RHGG3</strain>
    </source>
</reference>
<dbReference type="EMBL" id="CP026100">
    <property type="protein sequence ID" value="AYV47200.1"/>
    <property type="molecule type" value="Genomic_DNA"/>
</dbReference>
<dbReference type="InterPro" id="IPR006311">
    <property type="entry name" value="TAT_signal"/>
</dbReference>
<dbReference type="GO" id="GO:0004553">
    <property type="term" value="F:hydrolase activity, hydrolyzing O-glycosyl compounds"/>
    <property type="evidence" value="ECO:0007669"/>
    <property type="project" value="InterPro"/>
</dbReference>
<dbReference type="SUPFAM" id="SSF51445">
    <property type="entry name" value="(Trans)glycosidases"/>
    <property type="match status" value="1"/>
</dbReference>
<dbReference type="Gene3D" id="2.60.40.10">
    <property type="entry name" value="Immunoglobulins"/>
    <property type="match status" value="3"/>
</dbReference>
<evidence type="ECO:0000259" key="5">
    <source>
        <dbReference type="Pfam" id="PF00703"/>
    </source>
</evidence>
<dbReference type="InterPro" id="IPR006102">
    <property type="entry name" value="Ig-like_GH2"/>
</dbReference>
<evidence type="ECO:0000313" key="12">
    <source>
        <dbReference type="Proteomes" id="UP000234483"/>
    </source>
</evidence>
<evidence type="ECO:0000313" key="11">
    <source>
        <dbReference type="EMBL" id="PLR06163.1"/>
    </source>
</evidence>
<dbReference type="InterPro" id="IPR048230">
    <property type="entry name" value="GalA-like"/>
</dbReference>
<dbReference type="InterPro" id="IPR032311">
    <property type="entry name" value="DUF4982"/>
</dbReference>
<dbReference type="InterPro" id="IPR008979">
    <property type="entry name" value="Galactose-bd-like_sf"/>
</dbReference>
<keyword evidence="2" id="KW-0378">Hydrolase</keyword>
<feature type="domain" description="Beta-mannosidase-like galactose-binding" evidence="9">
    <location>
        <begin position="157"/>
        <end position="229"/>
    </location>
</feature>
<dbReference type="Gene3D" id="2.60.120.260">
    <property type="entry name" value="Galactose-binding domain-like"/>
    <property type="match status" value="1"/>
</dbReference>
<name>A0A2N5CKS5_9CAUL</name>
<accession>A0A2N5CKS5</accession>
<dbReference type="OrthoDB" id="7578670at2"/>
<feature type="chain" id="PRO_5044577582" evidence="4">
    <location>
        <begin position="28"/>
        <end position="837"/>
    </location>
</feature>
<dbReference type="InterPro" id="IPR054593">
    <property type="entry name" value="Beta-mannosidase-like_N2"/>
</dbReference>
<evidence type="ECO:0000313" key="13">
    <source>
        <dbReference type="Proteomes" id="UP000281192"/>
    </source>
</evidence>
<dbReference type="NCBIfam" id="NF041462">
    <property type="entry name" value="GalA"/>
    <property type="match status" value="1"/>
</dbReference>
<evidence type="ECO:0000256" key="1">
    <source>
        <dbReference type="ARBA" id="ARBA00007401"/>
    </source>
</evidence>
<keyword evidence="3" id="KW-0326">Glycosidase</keyword>
<proteinExistence type="inferred from homology"/>
<dbReference type="Pfam" id="PF02836">
    <property type="entry name" value="Glyco_hydro_2_C"/>
    <property type="match status" value="2"/>
</dbReference>
<evidence type="ECO:0000259" key="9">
    <source>
        <dbReference type="Pfam" id="PF22666"/>
    </source>
</evidence>
<keyword evidence="4" id="KW-0732">Signal</keyword>
<dbReference type="SUPFAM" id="SSF49303">
    <property type="entry name" value="beta-Galactosidase/glucuronidase domain"/>
    <property type="match status" value="1"/>
</dbReference>
<dbReference type="Pfam" id="PF16355">
    <property type="entry name" value="DUF4982"/>
    <property type="match status" value="1"/>
</dbReference>
<dbReference type="Pfam" id="PF00703">
    <property type="entry name" value="Glyco_hydro_2"/>
    <property type="match status" value="1"/>
</dbReference>
<dbReference type="InterPro" id="IPR017853">
    <property type="entry name" value="GH"/>
</dbReference>
<sequence>MVEFSRRQALAATAGVAAFAAVSSAQAAAKPAAPVRKAAPVVVDLGPRERTSLDFDWKFHLGHAQDPTRDFGYGANQRTYAKAGADAPNWWVAAAAQKDFDDSAWTPVTVPHDWAVTLPFANNTDYVPTGKPDEEDLRAAHGYKAIGREFPETSIGWYRKKFTLPAVETGTRLSIEFDGVMRDAVVMVNGYVLESEESGYASFRVDITDIANVGGENLITVRVDASLGEGWFYEGAGIYRHVWLVKTAPVHVAQWGVFVKSKVDGTLEIETDLANEGDEAVAFDLTHTVLDGAGKPALVVAPAAGRLPSWQRQSLSQTVTLEKPVLWSLENPHLYTLVTEVKVGGAVVDRYTTTFGVRSVRFDPKEGLFLNDKHVKLQGTCNHQDHAGVGAGIPDTLQVWRIEQLQSMGCNAYRASHNPATPELMDACDRLGMLFIAETRRMSSDPTSLDEMERLIRRDRNHPCIILWSIGNEEPQQGTARGRKVAKTMRRLVNRLDPTRGVTAAMDSGFGDGITAELDVIGFNYRHEKMDDFHARFPNLPIIGSESGSTVTTRGEYLRSAAKSYVPAYDTDHPWWATTAEKWWSHAADRPWMAGGFIWTGFDYRGEPTPFNRWPSISSHFGALDTCGFPKDNYYYYRAWWRKEPLLHLFPHWNWEGQEGKPVAVWVHSNCDKVELFVNGKSQGVREVKANHHVEWSVPYAPGVIEAHGYKDGKVILRQRRETAGPAAAVRLTTDRSALAADGQDVGILKVEVVDAKGRVVPKAEDLVTFAVTGPGEVIGVGNGNPTSHESDVASQRKVFNGLAQVIVRTRRGQAGEVRVLASAPGLKPASLALKAG</sequence>
<dbReference type="GO" id="GO:0005975">
    <property type="term" value="P:carbohydrate metabolic process"/>
    <property type="evidence" value="ECO:0007669"/>
    <property type="project" value="InterPro"/>
</dbReference>
<feature type="signal peptide" evidence="4">
    <location>
        <begin position="1"/>
        <end position="27"/>
    </location>
</feature>
<gene>
    <name evidence="10" type="ORF">C1707_13540</name>
    <name evidence="11" type="ORF">CFHF_25880</name>
</gene>
<dbReference type="InterPro" id="IPR040605">
    <property type="entry name" value="Glyco_hydro2_dom5"/>
</dbReference>
<dbReference type="InterPro" id="IPR013783">
    <property type="entry name" value="Ig-like_fold"/>
</dbReference>
<dbReference type="InterPro" id="IPR023232">
    <property type="entry name" value="Glyco_hydro_2_AS"/>
</dbReference>
<feature type="domain" description="Glycoside hydrolase family 2" evidence="8">
    <location>
        <begin position="731"/>
        <end position="832"/>
    </location>
</feature>
<feature type="domain" description="Glycoside hydrolase family 2 catalytic" evidence="6">
    <location>
        <begin position="446"/>
        <end position="551"/>
    </location>
</feature>
<feature type="domain" description="Glycoside hydrolase family 2 catalytic" evidence="6">
    <location>
        <begin position="366"/>
        <end position="440"/>
    </location>
</feature>
<evidence type="ECO:0000259" key="6">
    <source>
        <dbReference type="Pfam" id="PF02836"/>
    </source>
</evidence>
<protein>
    <submittedName>
        <fullName evidence="11">Beta-galactosidase</fullName>
    </submittedName>
</protein>
<dbReference type="PROSITE" id="PS51318">
    <property type="entry name" value="TAT"/>
    <property type="match status" value="1"/>
</dbReference>
<dbReference type="Gene3D" id="3.20.20.80">
    <property type="entry name" value="Glycosidases"/>
    <property type="match status" value="1"/>
</dbReference>
<feature type="domain" description="Glycoside hydrolase family 2 immunoglobulin-like beta-sandwich" evidence="5">
    <location>
        <begin position="257"/>
        <end position="358"/>
    </location>
</feature>
<dbReference type="Proteomes" id="UP000281192">
    <property type="component" value="Chromosome"/>
</dbReference>
<evidence type="ECO:0000256" key="2">
    <source>
        <dbReference type="ARBA" id="ARBA00022801"/>
    </source>
</evidence>
<dbReference type="KEGG" id="cfh:C1707_13540"/>
<evidence type="ECO:0000256" key="4">
    <source>
        <dbReference type="SAM" id="SignalP"/>
    </source>
</evidence>
<dbReference type="RefSeq" id="WP_101715801.1">
    <property type="nucleotide sequence ID" value="NZ_CP026100.1"/>
</dbReference>
<dbReference type="PANTHER" id="PTHR42732:SF1">
    <property type="entry name" value="BETA-MANNOSIDASE"/>
    <property type="match status" value="1"/>
</dbReference>
<dbReference type="SUPFAM" id="SSF49785">
    <property type="entry name" value="Galactose-binding domain-like"/>
    <property type="match status" value="1"/>
</dbReference>
<reference evidence="11 12" key="1">
    <citation type="submission" date="2017-12" db="EMBL/GenBank/DDBJ databases">
        <title>The genome sequence of Caulobacter flavus CGMCC1 15093.</title>
        <authorList>
            <person name="Gao J."/>
            <person name="Mao X."/>
            <person name="Sun J."/>
        </authorList>
    </citation>
    <scope>NUCLEOTIDE SEQUENCE [LARGE SCALE GENOMIC DNA]</scope>
    <source>
        <strain evidence="11 12">CGMCC1 15093</strain>
    </source>
</reference>
<dbReference type="Proteomes" id="UP000234483">
    <property type="component" value="Unassembled WGS sequence"/>
</dbReference>
<dbReference type="AlphaFoldDB" id="A0A2N5CKS5"/>
<evidence type="ECO:0000256" key="3">
    <source>
        <dbReference type="ARBA" id="ARBA00023295"/>
    </source>
</evidence>
<feature type="domain" description="DUF4982" evidence="7">
    <location>
        <begin position="660"/>
        <end position="716"/>
    </location>
</feature>
<dbReference type="InterPro" id="IPR051913">
    <property type="entry name" value="GH2_Domain-Containing"/>
</dbReference>
<evidence type="ECO:0000259" key="7">
    <source>
        <dbReference type="Pfam" id="PF16355"/>
    </source>
</evidence>
<evidence type="ECO:0000313" key="10">
    <source>
        <dbReference type="EMBL" id="AYV47200.1"/>
    </source>
</evidence>
<dbReference type="EMBL" id="PJRQ01000054">
    <property type="protein sequence ID" value="PLR06163.1"/>
    <property type="molecule type" value="Genomic_DNA"/>
</dbReference>
<dbReference type="InterPro" id="IPR036156">
    <property type="entry name" value="Beta-gal/glucu_dom_sf"/>
</dbReference>
<dbReference type="PROSITE" id="PS00608">
    <property type="entry name" value="GLYCOSYL_HYDROL_F2_2"/>
    <property type="match status" value="1"/>
</dbReference>
<dbReference type="Pfam" id="PF18565">
    <property type="entry name" value="Glyco_hydro2_C5"/>
    <property type="match status" value="1"/>
</dbReference>
<dbReference type="PANTHER" id="PTHR42732">
    <property type="entry name" value="BETA-GALACTOSIDASE"/>
    <property type="match status" value="1"/>
</dbReference>